<name>A2CC61_PROM3</name>
<sequence length="302" mass="35106">MRINHLLKYFKRDPKHQRRVIITEVIPVLFMRLEALQRIYEHNGVVKIDHMFSREEINSLRLEYDSLIETRETSEIYRDEPLVVLWTHVVGAQKKTCRLSELPGFKSLIYKKIAPFIASFLDANKKVELLQLLEVIVFNKPPQKSNVLNWHQDVAYFPVKPNNQVAVWFPLSDVNSEMGPMVYAHGSHKLGIKGSTNLHTREVFEGEDRELIPDNPQDIGLEVQEYPLTQEQMLIHDGYTWHYSKPNRSENSQRMGVSVRFLTETVVFDPRPGQGAAFTKQIDVKPGDKIESPCFPIVWKRS</sequence>
<dbReference type="GO" id="GO:0005506">
    <property type="term" value="F:iron ion binding"/>
    <property type="evidence" value="ECO:0007669"/>
    <property type="project" value="UniProtKB-ARBA"/>
</dbReference>
<accession>A2CC61</accession>
<dbReference type="Proteomes" id="UP000002274">
    <property type="component" value="Chromosome"/>
</dbReference>
<evidence type="ECO:0008006" key="3">
    <source>
        <dbReference type="Google" id="ProtNLM"/>
    </source>
</evidence>
<dbReference type="SUPFAM" id="SSF51197">
    <property type="entry name" value="Clavaminate synthase-like"/>
    <property type="match status" value="1"/>
</dbReference>
<evidence type="ECO:0000313" key="1">
    <source>
        <dbReference type="EMBL" id="ABM79071.1"/>
    </source>
</evidence>
<proteinExistence type="predicted"/>
<dbReference type="PANTHER" id="PTHR20883:SF48">
    <property type="entry name" value="ECTOINE DIOXYGENASE"/>
    <property type="match status" value="1"/>
</dbReference>
<gene>
    <name evidence="1" type="ordered locus">P9303_23361</name>
</gene>
<evidence type="ECO:0000313" key="2">
    <source>
        <dbReference type="Proteomes" id="UP000002274"/>
    </source>
</evidence>
<dbReference type="AlphaFoldDB" id="A2CC61"/>
<dbReference type="HOGENOM" id="CLU_979381_0_0_3"/>
<dbReference type="GO" id="GO:0016706">
    <property type="term" value="F:2-oxoglutarate-dependent dioxygenase activity"/>
    <property type="evidence" value="ECO:0007669"/>
    <property type="project" value="UniProtKB-ARBA"/>
</dbReference>
<dbReference type="Pfam" id="PF05721">
    <property type="entry name" value="PhyH"/>
    <property type="match status" value="1"/>
</dbReference>
<dbReference type="Gene3D" id="2.60.120.620">
    <property type="entry name" value="q2cbj1_9rhob like domain"/>
    <property type="match status" value="1"/>
</dbReference>
<protein>
    <recommendedName>
        <fullName evidence="3">Phytanoyl-CoA dioxygenase</fullName>
    </recommendedName>
</protein>
<dbReference type="KEGG" id="pmf:P9303_23361"/>
<organism evidence="1 2">
    <name type="scientific">Prochlorococcus marinus (strain MIT 9303)</name>
    <dbReference type="NCBI Taxonomy" id="59922"/>
    <lineage>
        <taxon>Bacteria</taxon>
        <taxon>Bacillati</taxon>
        <taxon>Cyanobacteriota</taxon>
        <taxon>Cyanophyceae</taxon>
        <taxon>Synechococcales</taxon>
        <taxon>Prochlorococcaceae</taxon>
        <taxon>Prochlorococcus</taxon>
    </lineage>
</organism>
<reference evidence="1 2" key="1">
    <citation type="journal article" date="2007" name="PLoS Genet.">
        <title>Patterns and implications of gene gain and loss in the evolution of Prochlorococcus.</title>
        <authorList>
            <person name="Kettler G.C."/>
            <person name="Martiny A.C."/>
            <person name="Huang K."/>
            <person name="Zucker J."/>
            <person name="Coleman M.L."/>
            <person name="Rodrigue S."/>
            <person name="Chen F."/>
            <person name="Lapidus A."/>
            <person name="Ferriera S."/>
            <person name="Johnson J."/>
            <person name="Steglich C."/>
            <person name="Church G.M."/>
            <person name="Richardson P."/>
            <person name="Chisholm S.W."/>
        </authorList>
    </citation>
    <scope>NUCLEOTIDE SEQUENCE [LARGE SCALE GENOMIC DNA]</scope>
    <source>
        <strain evidence="1 2">MIT 9303</strain>
    </source>
</reference>
<dbReference type="PANTHER" id="PTHR20883">
    <property type="entry name" value="PHYTANOYL-COA DIOXYGENASE DOMAIN CONTAINING 1"/>
    <property type="match status" value="1"/>
</dbReference>
<dbReference type="EMBL" id="CP000554">
    <property type="protein sequence ID" value="ABM79071.1"/>
    <property type="molecule type" value="Genomic_DNA"/>
</dbReference>
<dbReference type="InterPro" id="IPR008775">
    <property type="entry name" value="Phytyl_CoA_dOase-like"/>
</dbReference>
<dbReference type="STRING" id="59922.P9303_23361"/>